<evidence type="ECO:0000256" key="1">
    <source>
        <dbReference type="SAM" id="MobiDB-lite"/>
    </source>
</evidence>
<feature type="compositionally biased region" description="Low complexity" evidence="1">
    <location>
        <begin position="246"/>
        <end position="262"/>
    </location>
</feature>
<reference evidence="3 4" key="1">
    <citation type="submission" date="2013-12" db="EMBL/GenBank/DDBJ databases">
        <authorList>
            <person name="Zelazny A."/>
            <person name="Olivier K."/>
            <person name="Holland S."/>
            <person name="Lenaerts A."/>
            <person name="Ordway D."/>
            <person name="DeGroote M.A."/>
            <person name="Parker T."/>
            <person name="Sizemore C."/>
            <person name="Tallon L.J."/>
            <person name="Sadzewicz L.K."/>
            <person name="Sengamalay N."/>
            <person name="Fraser C.M."/>
            <person name="Hine E."/>
            <person name="Shefchek K.A."/>
            <person name="Das S.P."/>
            <person name="Tettelin H."/>
        </authorList>
    </citation>
    <scope>NUCLEOTIDE SEQUENCE [LARGE SCALE GENOMIC DNA]</scope>
    <source>
        <strain evidence="3 4">1948</strain>
    </source>
</reference>
<keyword evidence="2" id="KW-0812">Transmembrane</keyword>
<feature type="transmembrane region" description="Helical" evidence="2">
    <location>
        <begin position="21"/>
        <end position="43"/>
    </location>
</feature>
<protein>
    <submittedName>
        <fullName evidence="3">Uncharacterized protein</fullName>
    </submittedName>
</protein>
<dbReference type="AlphaFoldDB" id="A0A829QNW8"/>
<evidence type="ECO:0000256" key="2">
    <source>
        <dbReference type="SAM" id="Phobius"/>
    </source>
</evidence>
<dbReference type="Proteomes" id="UP000021210">
    <property type="component" value="Unassembled WGS sequence"/>
</dbReference>
<accession>A0A829QNW8</accession>
<sequence length="478" mass="48044">MYGGVMALTGDRARARSGRAAAARWVVPLTLLLTLAAALFPALRCSPALDAHDPYGAGVSAARARGGGPGRAGPADRGTRDAQHRGTGRECSLRVPAAGGGPCDHGRRRPRPRVVDPGGCGHRTAGCCRRGMGARLARTTRAWPTRLFVQWTCTFAPFLRAAALTSCPPVPTRLRRTVNASTRGHRAVAPSRKESPMLINSVHRVPVRRALAAMAAPLAAAALTLSTPALGYAAGPDPASPATISAAGPHRPAPAAGTTTAGPALAGAADTAAAGATAAGADTAASAGTANPRTGAAPANLRPRGGGTSSPTSASGPADGVSLTFAGLPTPPRTTNAAAIQGHSLMTPALRASTIGPMATALSAPPRTSRRSLKAPPRHLAVGALSAAVSAVMLAAPAAAGPGEPGPQAPGNAQIIITELKTRGDQVIINGDTTGKPLAKCTATAVRVGRHIYNQVPQRKGPPTRTLAAHVMYVTVQC</sequence>
<feature type="region of interest" description="Disordered" evidence="1">
    <location>
        <begin position="284"/>
        <end position="336"/>
    </location>
</feature>
<dbReference type="EMBL" id="JAOH01000002">
    <property type="protein sequence ID" value="EUA64246.1"/>
    <property type="molecule type" value="Genomic_DNA"/>
</dbReference>
<evidence type="ECO:0000313" key="4">
    <source>
        <dbReference type="Proteomes" id="UP000021210"/>
    </source>
</evidence>
<proteinExistence type="predicted"/>
<comment type="caution">
    <text evidence="3">The sequence shown here is derived from an EMBL/GenBank/DDBJ whole genome shotgun (WGS) entry which is preliminary data.</text>
</comment>
<feature type="compositionally biased region" description="Low complexity" evidence="1">
    <location>
        <begin position="309"/>
        <end position="318"/>
    </location>
</feature>
<feature type="region of interest" description="Disordered" evidence="1">
    <location>
        <begin position="60"/>
        <end position="116"/>
    </location>
</feature>
<name>A0A829QNW8_9MYCO</name>
<gene>
    <name evidence="3" type="ORF">I542_4414</name>
</gene>
<keyword evidence="2" id="KW-1133">Transmembrane helix</keyword>
<feature type="region of interest" description="Disordered" evidence="1">
    <location>
        <begin position="235"/>
        <end position="262"/>
    </location>
</feature>
<organism evidence="3 4">
    <name type="scientific">Mycobacteroides abscessus 1948</name>
    <dbReference type="NCBI Taxonomy" id="1299323"/>
    <lineage>
        <taxon>Bacteria</taxon>
        <taxon>Bacillati</taxon>
        <taxon>Actinomycetota</taxon>
        <taxon>Actinomycetes</taxon>
        <taxon>Mycobacteriales</taxon>
        <taxon>Mycobacteriaceae</taxon>
        <taxon>Mycobacteroides</taxon>
        <taxon>Mycobacteroides abscessus</taxon>
    </lineage>
</organism>
<feature type="compositionally biased region" description="Basic and acidic residues" evidence="1">
    <location>
        <begin position="77"/>
        <end position="92"/>
    </location>
</feature>
<evidence type="ECO:0000313" key="3">
    <source>
        <dbReference type="EMBL" id="EUA64246.1"/>
    </source>
</evidence>
<keyword evidence="2" id="KW-0472">Membrane</keyword>